<accession>A0A1I6LXN4</accession>
<proteinExistence type="predicted"/>
<organism evidence="2 3">
    <name type="scientific">Halomicrobium zhouii</name>
    <dbReference type="NCBI Taxonomy" id="767519"/>
    <lineage>
        <taxon>Archaea</taxon>
        <taxon>Methanobacteriati</taxon>
        <taxon>Methanobacteriota</taxon>
        <taxon>Stenosarchaea group</taxon>
        <taxon>Halobacteria</taxon>
        <taxon>Halobacteriales</taxon>
        <taxon>Haloarculaceae</taxon>
        <taxon>Halomicrobium</taxon>
    </lineage>
</organism>
<protein>
    <submittedName>
        <fullName evidence="2">Uncharacterized protein</fullName>
    </submittedName>
</protein>
<evidence type="ECO:0000256" key="1">
    <source>
        <dbReference type="SAM" id="MobiDB-lite"/>
    </source>
</evidence>
<dbReference type="STRING" id="767519.SAMN05216559_3343"/>
<name>A0A1I6LXN4_9EURY</name>
<feature type="compositionally biased region" description="Polar residues" evidence="1">
    <location>
        <begin position="1"/>
        <end position="14"/>
    </location>
</feature>
<keyword evidence="3" id="KW-1185">Reference proteome</keyword>
<evidence type="ECO:0000313" key="3">
    <source>
        <dbReference type="Proteomes" id="UP000199062"/>
    </source>
</evidence>
<gene>
    <name evidence="2" type="ORF">SAMN05216559_3343</name>
</gene>
<sequence>MAVSLSNATMNPTDEPSRPTRRSLLRAGALAATTGLTASAAGCTGLPPLGSKPSYGRVDVPDAGPPDYRRWLPSQSVVETDDDWLITYAEPGPFDGPVPEEFVARRGYHRAELDYFGIGYENYDRLVTTNLATVIEAEFAADEVAATLADTAYEPDGSYRDYDLYARSDVPRRVAVRDGVVVWTSSVGFDATNLEATIDAGRGDVERYHEADDDFAAVTEAVGASRLLYVGSGHPGLATEYATMGADAFRISDASYQILLERYPEGQAVPAGRIRRILEDEPHELTSEAETADVGVEGRLARVEARVPLAPDRDRDPIRDPPQVTWGASFDADARTVTIRHEAGEEVDADWLWYDVDFPDDYGEIAKEPLWSERDAVGPGDRATIDLSDGPDADGIQLVYGPEGIGSRTLFYYRLEGDE</sequence>
<dbReference type="EMBL" id="FOZK01000003">
    <property type="protein sequence ID" value="SFS08052.1"/>
    <property type="molecule type" value="Genomic_DNA"/>
</dbReference>
<reference evidence="2 3" key="1">
    <citation type="submission" date="2016-10" db="EMBL/GenBank/DDBJ databases">
        <authorList>
            <person name="de Groot N.N."/>
        </authorList>
    </citation>
    <scope>NUCLEOTIDE SEQUENCE [LARGE SCALE GENOMIC DNA]</scope>
    <source>
        <strain evidence="2 3">CGMCC 1.10457</strain>
    </source>
</reference>
<dbReference type="Proteomes" id="UP000199062">
    <property type="component" value="Unassembled WGS sequence"/>
</dbReference>
<feature type="region of interest" description="Disordered" evidence="1">
    <location>
        <begin position="1"/>
        <end position="21"/>
    </location>
</feature>
<evidence type="ECO:0000313" key="2">
    <source>
        <dbReference type="EMBL" id="SFS08052.1"/>
    </source>
</evidence>
<dbReference type="AlphaFoldDB" id="A0A1I6LXN4"/>